<evidence type="ECO:0000313" key="3">
    <source>
        <dbReference type="Proteomes" id="UP000824890"/>
    </source>
</evidence>
<feature type="compositionally biased region" description="Acidic residues" evidence="1">
    <location>
        <begin position="634"/>
        <end position="644"/>
    </location>
</feature>
<feature type="region of interest" description="Disordered" evidence="1">
    <location>
        <begin position="161"/>
        <end position="192"/>
    </location>
</feature>
<protein>
    <submittedName>
        <fullName evidence="2">Uncharacterized protein</fullName>
    </submittedName>
</protein>
<name>A0ABQ8DCK9_BRANA</name>
<feature type="compositionally biased region" description="Polar residues" evidence="1">
    <location>
        <begin position="161"/>
        <end position="180"/>
    </location>
</feature>
<sequence>MTNILREATSSEFEESGEEKGEDQAADTERGENSHVAENVDGTADVSRRNKRKHADRGAESRKKNVLCQLAASSKGNIDTDLKNFLKGLVQASFTTFGEKFCQQFSDRLGKIETEVTQLRTASERNEQFETVVTDRVGKIEAEVTQLRTTLVVTELVGKSNQASGPSMTKINTGPSTSKKGTAPSKKKAVKNQELKTADSCVNLPRANVTQSSASDLRMGTQEFLESCMKNLPLDTFVKGLNPSQTKVEDSLDWLELPKSLKKPAASLDWLELPKSLKKAAYSLDWLELPKSMKNSKESLDLLKSLKKPAVRLNDRDMELDDEDFPDRCLAIVDPVSRSRHEACSLPKFPCPYLLWGKIADSSYVSWEAKLVMLRNPVLRVLIHYGLPLALRPTYENTDEPPAELSVNMGALFAQMLFERKFRGLHPLDKKPLDESIGSLLTRIFKHHDIDLSDTPCVDTIDRFDAQFFLNTKILHSGKIYCFIMPDGTILHCKLPQPAITSLTSVDNMEFMPPAEVLYTPPPPASKRHRGSSSYGPAQTICEDDTIPDISVDHTPNPSMEYLLPPYTGQFDSGAPPLDGTQQQQFAWTADTLVKLSTMMQTVWGALAKIRCPPTPFCCRAPQTSEAAGMTGDDAGDEPSDEAADAERGSRLHRRRRAPGQSRSCSPDDHQ</sequence>
<comment type="caution">
    <text evidence="2">The sequence shown here is derived from an EMBL/GenBank/DDBJ whole genome shotgun (WGS) entry which is preliminary data.</text>
</comment>
<organism evidence="2 3">
    <name type="scientific">Brassica napus</name>
    <name type="common">Rape</name>
    <dbReference type="NCBI Taxonomy" id="3708"/>
    <lineage>
        <taxon>Eukaryota</taxon>
        <taxon>Viridiplantae</taxon>
        <taxon>Streptophyta</taxon>
        <taxon>Embryophyta</taxon>
        <taxon>Tracheophyta</taxon>
        <taxon>Spermatophyta</taxon>
        <taxon>Magnoliopsida</taxon>
        <taxon>eudicotyledons</taxon>
        <taxon>Gunneridae</taxon>
        <taxon>Pentapetalae</taxon>
        <taxon>rosids</taxon>
        <taxon>malvids</taxon>
        <taxon>Brassicales</taxon>
        <taxon>Brassicaceae</taxon>
        <taxon>Brassiceae</taxon>
        <taxon>Brassica</taxon>
    </lineage>
</organism>
<proteinExistence type="predicted"/>
<accession>A0ABQ8DCK9</accession>
<gene>
    <name evidence="2" type="ORF">HID58_018784</name>
</gene>
<dbReference type="Proteomes" id="UP000824890">
    <property type="component" value="Unassembled WGS sequence"/>
</dbReference>
<evidence type="ECO:0000256" key="1">
    <source>
        <dbReference type="SAM" id="MobiDB-lite"/>
    </source>
</evidence>
<keyword evidence="3" id="KW-1185">Reference proteome</keyword>
<dbReference type="EMBL" id="JAGKQM010000005">
    <property type="protein sequence ID" value="KAH0926528.1"/>
    <property type="molecule type" value="Genomic_DNA"/>
</dbReference>
<reference evidence="2 3" key="1">
    <citation type="submission" date="2021-05" db="EMBL/GenBank/DDBJ databases">
        <title>Genome Assembly of Synthetic Allotetraploid Brassica napus Reveals Homoeologous Exchanges between Subgenomes.</title>
        <authorList>
            <person name="Davis J.T."/>
        </authorList>
    </citation>
    <scope>NUCLEOTIDE SEQUENCE [LARGE SCALE GENOMIC DNA]</scope>
    <source>
        <strain evidence="3">cv. Da-Ae</strain>
        <tissue evidence="2">Seedling</tissue>
    </source>
</reference>
<feature type="compositionally biased region" description="Basic and acidic residues" evidence="1">
    <location>
        <begin position="18"/>
        <end position="35"/>
    </location>
</feature>
<evidence type="ECO:0000313" key="2">
    <source>
        <dbReference type="EMBL" id="KAH0926528.1"/>
    </source>
</evidence>
<feature type="region of interest" description="Disordered" evidence="1">
    <location>
        <begin position="623"/>
        <end position="671"/>
    </location>
</feature>
<feature type="region of interest" description="Disordered" evidence="1">
    <location>
        <begin position="1"/>
        <end position="60"/>
    </location>
</feature>